<proteinExistence type="predicted"/>
<comment type="caution">
    <text evidence="1">The sequence shown here is derived from an EMBL/GenBank/DDBJ whole genome shotgun (WGS) entry which is preliminary data.</text>
</comment>
<evidence type="ECO:0000313" key="1">
    <source>
        <dbReference type="EMBL" id="OUM19927.1"/>
    </source>
</evidence>
<dbReference type="EMBL" id="NHOC01000009">
    <property type="protein sequence ID" value="OUM19927.1"/>
    <property type="molecule type" value="Genomic_DNA"/>
</dbReference>
<name>A0A252F2B4_9FIRM</name>
<dbReference type="RefSeq" id="WP_087021129.1">
    <property type="nucleotide sequence ID" value="NZ_NHOC01000009.1"/>
</dbReference>
<evidence type="ECO:0000313" key="2">
    <source>
        <dbReference type="Proteomes" id="UP000194903"/>
    </source>
</evidence>
<sequence length="501" mass="58289">MKNTALSTLGFLMNYLDIQTVSMSQAIHVDASLVSKWKTGKRMFSGKSVYFDAVVEYILSQSQKSNHQLLKNALLQLYPHETVQETVDVESLLRQALTNTASHEASRQHQLLSDSTDAVSALIFEGNEGRRQAITKLIDYAEDMTVPGEIIFLDSEEYIWLLEDEAFSDQFTERIFSLLRRGFHAKFVLDYSSYRDRFMQLFSACSPLIFHRNVEWYYYEYYDEHIMNFSFFILNHAVSLLGLSVGGEDPSTMVFTDTSLVIRHEVLADRMIRQCSCAFTTFHPSEFEGVVNDIYQFRRKGAFYTYLPAPAFMSSRESLMREILTDNGISEAEIQQQLMVNNRFREVTSCHFLEGETQREPFVFIFQLEEMLRRIKKDIFISRSLTILNGKEIRITKRQYAQEIRDFVQDLMQYDNMQIVFVSEKDNIRLPSVNCWCKRNLWMVQMDQEGFRLSDEIGIVNSAAIALESCVKKVPPERKEKNSVRQFMLELADEMESDVNG</sequence>
<keyword evidence="2" id="KW-1185">Reference proteome</keyword>
<protein>
    <submittedName>
        <fullName evidence="1">Uncharacterized protein</fullName>
    </submittedName>
</protein>
<dbReference type="Proteomes" id="UP000194903">
    <property type="component" value="Unassembled WGS sequence"/>
</dbReference>
<dbReference type="AlphaFoldDB" id="A0A252F2B4"/>
<dbReference type="OrthoDB" id="1776393at2"/>
<organism evidence="1 2">
    <name type="scientific">Butyricicoccus porcorum</name>
    <dbReference type="NCBI Taxonomy" id="1945634"/>
    <lineage>
        <taxon>Bacteria</taxon>
        <taxon>Bacillati</taxon>
        <taxon>Bacillota</taxon>
        <taxon>Clostridia</taxon>
        <taxon>Eubacteriales</taxon>
        <taxon>Butyricicoccaceae</taxon>
        <taxon>Butyricicoccus</taxon>
    </lineage>
</organism>
<reference evidence="1 2" key="1">
    <citation type="submission" date="2017-05" db="EMBL/GenBank/DDBJ databases">
        <title>Butyricicoccus porcorum sp. nov. a butyrate-producing bacterium from the swine intestinal tract.</title>
        <authorList>
            <person name="Trachsel J."/>
            <person name="Humphrey S."/>
            <person name="Allen H.K."/>
        </authorList>
    </citation>
    <scope>NUCLEOTIDE SEQUENCE [LARGE SCALE GENOMIC DNA]</scope>
    <source>
        <strain evidence="1">BB10</strain>
    </source>
</reference>
<gene>
    <name evidence="1" type="ORF">CBW42_10635</name>
</gene>
<accession>A0A252F2B4</accession>